<organism evidence="1 2">
    <name type="scientific">Bacillus thuringiensis Sbt003</name>
    <dbReference type="NCBI Taxonomy" id="1235825"/>
    <lineage>
        <taxon>Bacteria</taxon>
        <taxon>Bacillati</taxon>
        <taxon>Bacillota</taxon>
        <taxon>Bacilli</taxon>
        <taxon>Bacillales</taxon>
        <taxon>Bacillaceae</taxon>
        <taxon>Bacillus</taxon>
        <taxon>Bacillus cereus group</taxon>
    </lineage>
</organism>
<evidence type="ECO:0000313" key="1">
    <source>
        <dbReference type="EMBL" id="KIU72961.1"/>
    </source>
</evidence>
<comment type="caution">
    <text evidence="1">The sequence shown here is derived from an EMBL/GenBank/DDBJ whole genome shotgun (WGS) entry which is preliminary data.</text>
</comment>
<protein>
    <submittedName>
        <fullName evidence="1">Transposase</fullName>
    </submittedName>
</protein>
<dbReference type="AlphaFoldDB" id="A0A9X0JXG7"/>
<accession>A0A9X0JXG7</accession>
<gene>
    <name evidence="1" type="ORF">C797_20410</name>
</gene>
<sequence length="41" mass="4730">MTEHKVVQKECPHCHSIQESQFPSTVSRPVQYGPNIKRLIP</sequence>
<name>A0A9X0JXG7_BACTU</name>
<reference evidence="1 2" key="1">
    <citation type="journal article" date="2015" name="Sci. Rep.">
        <title>The expression and crystallization of Cry65Aa require two C-termini, revealing a novel evolutionary strategy of Bacillus thuringiensis Cry proteins.</title>
        <authorList>
            <person name="Peng D.H."/>
            <person name="Pang C.Y."/>
            <person name="Wu H."/>
            <person name="Huang Q."/>
            <person name="Zheng J.S."/>
            <person name="Sun M."/>
        </authorList>
    </citation>
    <scope>NUCLEOTIDE SEQUENCE [LARGE SCALE GENOMIC DNA]</scope>
    <source>
        <strain evidence="1 2">Sbt003</strain>
    </source>
</reference>
<proteinExistence type="predicted"/>
<evidence type="ECO:0000313" key="2">
    <source>
        <dbReference type="Proteomes" id="UP000032407"/>
    </source>
</evidence>
<dbReference type="Proteomes" id="UP000032407">
    <property type="component" value="Unassembled WGS sequence"/>
</dbReference>
<dbReference type="EMBL" id="AMYJ01000044">
    <property type="protein sequence ID" value="KIU72961.1"/>
    <property type="molecule type" value="Genomic_DNA"/>
</dbReference>